<organism evidence="2 3">
    <name type="scientific">Mesonia sediminis</name>
    <dbReference type="NCBI Taxonomy" id="1703946"/>
    <lineage>
        <taxon>Bacteria</taxon>
        <taxon>Pseudomonadati</taxon>
        <taxon>Bacteroidota</taxon>
        <taxon>Flavobacteriia</taxon>
        <taxon>Flavobacteriales</taxon>
        <taxon>Flavobacteriaceae</taxon>
        <taxon>Mesonia</taxon>
    </lineage>
</organism>
<dbReference type="Proteomes" id="UP001597357">
    <property type="component" value="Unassembled WGS sequence"/>
</dbReference>
<comment type="caution">
    <text evidence="2">The sequence shown here is derived from an EMBL/GenBank/DDBJ whole genome shotgun (WGS) entry which is preliminary data.</text>
</comment>
<dbReference type="Pfam" id="PF08388">
    <property type="entry name" value="GIIM"/>
    <property type="match status" value="1"/>
</dbReference>
<sequence length="99" mass="11603">MAGSSKWKEFKAKFKYLPNQTIPASFEERIQRINLLLRGWINYFRPASIQGKLKKLEYWLRNRLQYCIWSRSFGSGVRGALRHLKAEPTTRLAVVKVGC</sequence>
<accession>A0ABW5SDW8</accession>
<evidence type="ECO:0000259" key="1">
    <source>
        <dbReference type="Pfam" id="PF08388"/>
    </source>
</evidence>
<reference evidence="3" key="1">
    <citation type="journal article" date="2019" name="Int. J. Syst. Evol. Microbiol.">
        <title>The Global Catalogue of Microorganisms (GCM) 10K type strain sequencing project: providing services to taxonomists for standard genome sequencing and annotation.</title>
        <authorList>
            <consortium name="The Broad Institute Genomics Platform"/>
            <consortium name="The Broad Institute Genome Sequencing Center for Infectious Disease"/>
            <person name="Wu L."/>
            <person name="Ma J."/>
        </authorList>
    </citation>
    <scope>NUCLEOTIDE SEQUENCE [LARGE SCALE GENOMIC DNA]</scope>
    <source>
        <strain evidence="3">KCTC 42255</strain>
    </source>
</reference>
<name>A0ABW5SDW8_9FLAO</name>
<protein>
    <submittedName>
        <fullName evidence="2">Group II intron maturase-specific domain-containing protein</fullName>
    </submittedName>
</protein>
<evidence type="ECO:0000313" key="2">
    <source>
        <dbReference type="EMBL" id="MFD2697951.1"/>
    </source>
</evidence>
<feature type="domain" description="Group II intron maturase-specific" evidence="1">
    <location>
        <begin position="8"/>
        <end position="71"/>
    </location>
</feature>
<proteinExistence type="predicted"/>
<dbReference type="RefSeq" id="WP_379048804.1">
    <property type="nucleotide sequence ID" value="NZ_JBHULZ010000041.1"/>
</dbReference>
<keyword evidence="3" id="KW-1185">Reference proteome</keyword>
<dbReference type="InterPro" id="IPR013597">
    <property type="entry name" value="Mat_intron_G2"/>
</dbReference>
<gene>
    <name evidence="2" type="ORF">ACFSQ0_08110</name>
</gene>
<evidence type="ECO:0000313" key="3">
    <source>
        <dbReference type="Proteomes" id="UP001597357"/>
    </source>
</evidence>
<dbReference type="EMBL" id="JBHULZ010000041">
    <property type="protein sequence ID" value="MFD2697951.1"/>
    <property type="molecule type" value="Genomic_DNA"/>
</dbReference>